<protein>
    <recommendedName>
        <fullName evidence="8">Ubiquinone biosynthesis protein</fullName>
    </recommendedName>
</protein>
<dbReference type="PANTHER" id="PTHR21427:SF19">
    <property type="entry name" value="UBIQUINONE BIOSYNTHESIS PROTEIN COQ9, MITOCHONDRIAL"/>
    <property type="match status" value="1"/>
</dbReference>
<evidence type="ECO:0000256" key="7">
    <source>
        <dbReference type="ARBA" id="ARBA00023128"/>
    </source>
</evidence>
<keyword evidence="5" id="KW-0809">Transit peptide</keyword>
<comment type="subcellular location">
    <subcellularLocation>
        <location evidence="1 8">Mitochondrion</location>
    </subcellularLocation>
</comment>
<evidence type="ECO:0000256" key="6">
    <source>
        <dbReference type="ARBA" id="ARBA00023121"/>
    </source>
</evidence>
<evidence type="ECO:0000313" key="13">
    <source>
        <dbReference type="Proteomes" id="UP001206595"/>
    </source>
</evidence>
<dbReference type="InterPro" id="IPR013718">
    <property type="entry name" value="COQ9_C"/>
</dbReference>
<dbReference type="GO" id="GO:0006744">
    <property type="term" value="P:ubiquinone biosynthetic process"/>
    <property type="evidence" value="ECO:0007669"/>
    <property type="project" value="UniProtKB-UniRule"/>
</dbReference>
<keyword evidence="6 8" id="KW-0446">Lipid-binding</keyword>
<keyword evidence="7 8" id="KW-0496">Mitochondrion</keyword>
<evidence type="ECO:0000256" key="9">
    <source>
        <dbReference type="SAM" id="MobiDB-lite"/>
    </source>
</evidence>
<dbReference type="GO" id="GO:0008289">
    <property type="term" value="F:lipid binding"/>
    <property type="evidence" value="ECO:0007669"/>
    <property type="project" value="UniProtKB-UniRule"/>
</dbReference>
<organism evidence="12 13">
    <name type="scientific">Umbelopsis ramanniana AG</name>
    <dbReference type="NCBI Taxonomy" id="1314678"/>
    <lineage>
        <taxon>Eukaryota</taxon>
        <taxon>Fungi</taxon>
        <taxon>Fungi incertae sedis</taxon>
        <taxon>Mucoromycota</taxon>
        <taxon>Mucoromycotina</taxon>
        <taxon>Umbelopsidomycetes</taxon>
        <taxon>Umbelopsidales</taxon>
        <taxon>Umbelopsidaceae</taxon>
        <taxon>Umbelopsis</taxon>
    </lineage>
</organism>
<comment type="function">
    <text evidence="8">Membrane-associated protein that warps the membrane surface to access and bind aromatic isoprenes with high specificity, including ubiquinone (CoQ) isoprene intermediates and presents them directly to Coq7, therefore facilitating the Coq7-mediated hydroxylase step. Participates in the biosynthesis of coenzyme Q, also named ubiquinone, an essential lipid-soluble electron transporter for aerobic cellular respiration.</text>
</comment>
<keyword evidence="4 8" id="KW-0831">Ubiquinone biosynthesis</keyword>
<evidence type="ECO:0000256" key="3">
    <source>
        <dbReference type="ARBA" id="ARBA00010766"/>
    </source>
</evidence>
<feature type="domain" description="Ubiquinone biosynthesis protein COQ9 HTH" evidence="11">
    <location>
        <begin position="64"/>
        <end position="90"/>
    </location>
</feature>
<feature type="compositionally biased region" description="Polar residues" evidence="9">
    <location>
        <begin position="37"/>
        <end position="48"/>
    </location>
</feature>
<sequence>MNRSKLFVACSRISSRAVLRVSYPGSRSSLMPRRLYTSDSSGATTPKSTKPGLHPGQVRGALSQKKLMEAALPFVATHGWTTETISLGAQKLGYPSIAHGLFPNGPADLIELFLEDSRLKLESEMERKKAAGELDSLSATDIVRLAVITRLEMTRPYIKRWPEALAVMAHPTNSVMSFTQLGKLVDDIWFYAGDKSPDMNWYTKRASLAAVYTSTELYMTQDVSPNSVDTLGFLQRRLEQAEFVGSGMKQLGTMLDFGARSFVGMVASVSNRKRLE</sequence>
<gene>
    <name evidence="12" type="ORF">K450DRAFT_234699</name>
</gene>
<evidence type="ECO:0000313" key="12">
    <source>
        <dbReference type="EMBL" id="KAI8581114.1"/>
    </source>
</evidence>
<name>A0AAD5HFH7_UMBRA</name>
<dbReference type="RefSeq" id="XP_051446118.1">
    <property type="nucleotide sequence ID" value="XM_051587966.1"/>
</dbReference>
<evidence type="ECO:0000259" key="10">
    <source>
        <dbReference type="Pfam" id="PF08511"/>
    </source>
</evidence>
<comment type="similarity">
    <text evidence="3 8">Belongs to the COQ9 family.</text>
</comment>
<dbReference type="InterPro" id="IPR012762">
    <property type="entry name" value="Ubiq_biosynth_COQ9"/>
</dbReference>
<reference evidence="12" key="2">
    <citation type="journal article" date="2022" name="Proc. Natl. Acad. Sci. U.S.A.">
        <title>Diploid-dominant life cycles characterize the early evolution of Fungi.</title>
        <authorList>
            <person name="Amses K.R."/>
            <person name="Simmons D.R."/>
            <person name="Longcore J.E."/>
            <person name="Mondo S.J."/>
            <person name="Seto K."/>
            <person name="Jeronimo G.H."/>
            <person name="Bonds A.E."/>
            <person name="Quandt C.A."/>
            <person name="Davis W.J."/>
            <person name="Chang Y."/>
            <person name="Federici B.A."/>
            <person name="Kuo A."/>
            <person name="LaButti K."/>
            <person name="Pangilinan J."/>
            <person name="Andreopoulos W."/>
            <person name="Tritt A."/>
            <person name="Riley R."/>
            <person name="Hundley H."/>
            <person name="Johnson J."/>
            <person name="Lipzen A."/>
            <person name="Barry K."/>
            <person name="Lang B.F."/>
            <person name="Cuomo C.A."/>
            <person name="Buchler N.E."/>
            <person name="Grigoriev I.V."/>
            <person name="Spatafora J.W."/>
            <person name="Stajich J.E."/>
            <person name="James T.Y."/>
        </authorList>
    </citation>
    <scope>NUCLEOTIDE SEQUENCE</scope>
    <source>
        <strain evidence="12">AG</strain>
    </source>
</reference>
<evidence type="ECO:0000259" key="11">
    <source>
        <dbReference type="Pfam" id="PF21392"/>
    </source>
</evidence>
<dbReference type="GeneID" id="75913311"/>
<dbReference type="AlphaFoldDB" id="A0AAD5HFH7"/>
<dbReference type="FunFam" id="1.10.357.10:FF:000004">
    <property type="entry name" value="Ubiquinone biosynthesis protein COQ9, mitochondrial"/>
    <property type="match status" value="1"/>
</dbReference>
<feature type="region of interest" description="Disordered" evidence="9">
    <location>
        <begin position="33"/>
        <end position="56"/>
    </location>
</feature>
<evidence type="ECO:0000256" key="2">
    <source>
        <dbReference type="ARBA" id="ARBA00004749"/>
    </source>
</evidence>
<dbReference type="Gene3D" id="1.10.357.10">
    <property type="entry name" value="Tetracycline Repressor, domain 2"/>
    <property type="match status" value="1"/>
</dbReference>
<dbReference type="Pfam" id="PF21392">
    <property type="entry name" value="COQ9_N"/>
    <property type="match status" value="1"/>
</dbReference>
<evidence type="ECO:0000256" key="4">
    <source>
        <dbReference type="ARBA" id="ARBA00022688"/>
    </source>
</evidence>
<dbReference type="PANTHER" id="PTHR21427">
    <property type="entry name" value="UBIQUINONE BIOSYNTHESIS PROTEIN COQ9, MITOCHONDRIAL"/>
    <property type="match status" value="1"/>
</dbReference>
<dbReference type="Proteomes" id="UP001206595">
    <property type="component" value="Unassembled WGS sequence"/>
</dbReference>
<feature type="domain" description="COQ9 C-terminal" evidence="10">
    <location>
        <begin position="177"/>
        <end position="242"/>
    </location>
</feature>
<dbReference type="GO" id="GO:0005743">
    <property type="term" value="C:mitochondrial inner membrane"/>
    <property type="evidence" value="ECO:0007669"/>
    <property type="project" value="TreeGrafter"/>
</dbReference>
<proteinExistence type="inferred from homology"/>
<evidence type="ECO:0000256" key="8">
    <source>
        <dbReference type="RuleBase" id="RU366063"/>
    </source>
</evidence>
<accession>A0AAD5HFH7</accession>
<reference evidence="12" key="1">
    <citation type="submission" date="2021-06" db="EMBL/GenBank/DDBJ databases">
        <authorList>
            <consortium name="DOE Joint Genome Institute"/>
            <person name="Mondo S.J."/>
            <person name="Amses K.R."/>
            <person name="Simmons D.R."/>
            <person name="Longcore J.E."/>
            <person name="Seto K."/>
            <person name="Alves G.H."/>
            <person name="Bonds A.E."/>
            <person name="Quandt C.A."/>
            <person name="Davis W.J."/>
            <person name="Chang Y."/>
            <person name="Letcher P.M."/>
            <person name="Powell M.J."/>
            <person name="Kuo A."/>
            <person name="Labutti K."/>
            <person name="Pangilinan J."/>
            <person name="Andreopoulos W."/>
            <person name="Tritt A."/>
            <person name="Riley R."/>
            <person name="Hundley H."/>
            <person name="Johnson J."/>
            <person name="Lipzen A."/>
            <person name="Barry K."/>
            <person name="Berbee M.L."/>
            <person name="Buchler N.E."/>
            <person name="Grigoriev I.V."/>
            <person name="Spatafora J.W."/>
            <person name="Stajich J.E."/>
            <person name="James T.Y."/>
        </authorList>
    </citation>
    <scope>NUCLEOTIDE SEQUENCE</scope>
    <source>
        <strain evidence="12">AG</strain>
    </source>
</reference>
<dbReference type="Pfam" id="PF08511">
    <property type="entry name" value="COQ9"/>
    <property type="match status" value="1"/>
</dbReference>
<evidence type="ECO:0000256" key="1">
    <source>
        <dbReference type="ARBA" id="ARBA00004173"/>
    </source>
</evidence>
<dbReference type="InterPro" id="IPR048674">
    <property type="entry name" value="COQ9_HTH"/>
</dbReference>
<evidence type="ECO:0000256" key="5">
    <source>
        <dbReference type="ARBA" id="ARBA00022946"/>
    </source>
</evidence>
<comment type="caution">
    <text evidence="12">The sequence shown here is derived from an EMBL/GenBank/DDBJ whole genome shotgun (WGS) entry which is preliminary data.</text>
</comment>
<dbReference type="NCBIfam" id="TIGR02396">
    <property type="entry name" value="diverge_rpsU"/>
    <property type="match status" value="1"/>
</dbReference>
<keyword evidence="13" id="KW-1185">Reference proteome</keyword>
<comment type="pathway">
    <text evidence="2 8">Cofactor biosynthesis; ubiquinone biosynthesis.</text>
</comment>
<dbReference type="EMBL" id="MU620908">
    <property type="protein sequence ID" value="KAI8581114.1"/>
    <property type="molecule type" value="Genomic_DNA"/>
</dbReference>